<dbReference type="PROSITE" id="PS50181">
    <property type="entry name" value="FBOX"/>
    <property type="match status" value="1"/>
</dbReference>
<dbReference type="OrthoDB" id="4032719at2759"/>
<keyword evidence="4" id="KW-1185">Reference proteome</keyword>
<dbReference type="InterPro" id="IPR036047">
    <property type="entry name" value="F-box-like_dom_sf"/>
</dbReference>
<evidence type="ECO:0000313" key="3">
    <source>
        <dbReference type="EMBL" id="SCU96224.1"/>
    </source>
</evidence>
<organism evidence="3 4">
    <name type="scientific">Lachancea meyersii CBS 8951</name>
    <dbReference type="NCBI Taxonomy" id="1266667"/>
    <lineage>
        <taxon>Eukaryota</taxon>
        <taxon>Fungi</taxon>
        <taxon>Dikarya</taxon>
        <taxon>Ascomycota</taxon>
        <taxon>Saccharomycotina</taxon>
        <taxon>Saccharomycetes</taxon>
        <taxon>Saccharomycetales</taxon>
        <taxon>Saccharomycetaceae</taxon>
        <taxon>Lachancea</taxon>
    </lineage>
</organism>
<dbReference type="EMBL" id="LT598477">
    <property type="protein sequence ID" value="SCU96224.1"/>
    <property type="molecule type" value="Genomic_DNA"/>
</dbReference>
<dbReference type="Proteomes" id="UP000191144">
    <property type="component" value="Chromosome F"/>
</dbReference>
<dbReference type="AlphaFoldDB" id="A0A1G4JYN8"/>
<reference evidence="4" key="1">
    <citation type="submission" date="2016-03" db="EMBL/GenBank/DDBJ databases">
        <authorList>
            <person name="Devillers Hugo."/>
        </authorList>
    </citation>
    <scope>NUCLEOTIDE SEQUENCE [LARGE SCALE GENOMIC DNA]</scope>
</reference>
<accession>A0A1G4JYN8</accession>
<evidence type="ECO:0000259" key="2">
    <source>
        <dbReference type="PROSITE" id="PS50181"/>
    </source>
</evidence>
<feature type="domain" description="F-box" evidence="2">
    <location>
        <begin position="39"/>
        <end position="85"/>
    </location>
</feature>
<feature type="compositionally biased region" description="Basic residues" evidence="1">
    <location>
        <begin position="193"/>
        <end position="211"/>
    </location>
</feature>
<name>A0A1G4JYN8_9SACH</name>
<dbReference type="SUPFAM" id="SSF81383">
    <property type="entry name" value="F-box domain"/>
    <property type="match status" value="1"/>
</dbReference>
<protein>
    <submittedName>
        <fullName evidence="3">LAME_0F15412g1_1</fullName>
    </submittedName>
</protein>
<dbReference type="SMART" id="SM00256">
    <property type="entry name" value="FBOX"/>
    <property type="match status" value="1"/>
</dbReference>
<gene>
    <name evidence="3" type="ORF">LAME_0F15412G</name>
</gene>
<evidence type="ECO:0000313" key="4">
    <source>
        <dbReference type="Proteomes" id="UP000191144"/>
    </source>
</evidence>
<sequence length="710" mass="82236">MRRLQLFGRARDEPVPTTELQNVRARAYHNTRIQSDPDPKGLLSLSPGILDQVLRLLDVSTLLSLCLVNSKLYNIISNKFLYQNVVLQDKLALLQFVALIHCETHTSDALTEPRAGVSSQNLRFLVRSAEFVNPVYQDSVLKYGKYCSKDHSETIGSSYRLFNDPHKMQSFVREKSPEVAPSIERGRSPVNGKRLRNRSLTRSLSRHKSPPRRSFFDLSSNSRSKTMAKYENHTYLELMLDIIDFCPNLTHIVLSGIQQGFKIPLWYSVLNDGSKDFYKRIIKGQQSLNRDDLMSFEFSAEWLSNYEEKYHNLPRFKKLEFRAASDKAPVHLRSNMLSCFGIFDELILQNMVIDAESLDAPFEYVPLYMRVGEGGFLDLHLPISSLSLNGCEIIPGQGLMKLMRSYFHRVKTLKLLNLHSRYDLILANCFQSLGHLMIDCNSDCFHHHRVVNPVYYHKDISQSCSDNVSLAETLVDAPVIRKLTVPPATTPIVLAMNDGYIKRVNDSDGKKPGILSEAQEQYFKNMRIHPFHYFYHYYKTLWDRLPTKGIKISIVNIPFTNVFPLQPLHFWRQLDIYTEDDLQTLCGSNQADEGDPGSHWWDSAVCLCSKNTNASTVEGFSDYEVMDQQQFWNSYQNIHLFKDIPNVNLWMFFKSLSEFKSVDIRMLKKWQWCTPRTRYDWEILLRPLLNAEKMVTVRDNDGFVLYKYGS</sequence>
<proteinExistence type="predicted"/>
<dbReference type="InterPro" id="IPR001810">
    <property type="entry name" value="F-box_dom"/>
</dbReference>
<evidence type="ECO:0000256" key="1">
    <source>
        <dbReference type="SAM" id="MobiDB-lite"/>
    </source>
</evidence>
<feature type="region of interest" description="Disordered" evidence="1">
    <location>
        <begin position="182"/>
        <end position="218"/>
    </location>
</feature>